<dbReference type="EMBL" id="KV417566">
    <property type="protein sequence ID" value="KZP19130.1"/>
    <property type="molecule type" value="Genomic_DNA"/>
</dbReference>
<proteinExistence type="predicted"/>
<accession>A0A166HQP3</accession>
<gene>
    <name evidence="1" type="ORF">FIBSPDRAFT_863050</name>
</gene>
<protein>
    <submittedName>
        <fullName evidence="1">Uncharacterized protein</fullName>
    </submittedName>
</protein>
<organism evidence="1 2">
    <name type="scientific">Athelia psychrophila</name>
    <dbReference type="NCBI Taxonomy" id="1759441"/>
    <lineage>
        <taxon>Eukaryota</taxon>
        <taxon>Fungi</taxon>
        <taxon>Dikarya</taxon>
        <taxon>Basidiomycota</taxon>
        <taxon>Agaricomycotina</taxon>
        <taxon>Agaricomycetes</taxon>
        <taxon>Agaricomycetidae</taxon>
        <taxon>Atheliales</taxon>
        <taxon>Atheliaceae</taxon>
        <taxon>Athelia</taxon>
    </lineage>
</organism>
<keyword evidence="2" id="KW-1185">Reference proteome</keyword>
<sequence length="114" mass="13002">MHATAVSKCTGSRPNLTFVGSVFERKLDDLEVPREKVEARRPPQAHDKIYLWLLHCAEREDAQQSEYVAETDGQRECILRCPLPTPTTPALSFYRSVSQTTAYLVTDSRYWAQA</sequence>
<evidence type="ECO:0000313" key="1">
    <source>
        <dbReference type="EMBL" id="KZP19130.1"/>
    </source>
</evidence>
<evidence type="ECO:0000313" key="2">
    <source>
        <dbReference type="Proteomes" id="UP000076532"/>
    </source>
</evidence>
<name>A0A166HQP3_9AGAM</name>
<reference evidence="1 2" key="1">
    <citation type="journal article" date="2016" name="Mol. Biol. Evol.">
        <title>Comparative Genomics of Early-Diverging Mushroom-Forming Fungi Provides Insights into the Origins of Lignocellulose Decay Capabilities.</title>
        <authorList>
            <person name="Nagy L.G."/>
            <person name="Riley R."/>
            <person name="Tritt A."/>
            <person name="Adam C."/>
            <person name="Daum C."/>
            <person name="Floudas D."/>
            <person name="Sun H."/>
            <person name="Yadav J.S."/>
            <person name="Pangilinan J."/>
            <person name="Larsson K.H."/>
            <person name="Matsuura K."/>
            <person name="Barry K."/>
            <person name="Labutti K."/>
            <person name="Kuo R."/>
            <person name="Ohm R.A."/>
            <person name="Bhattacharya S.S."/>
            <person name="Shirouzu T."/>
            <person name="Yoshinaga Y."/>
            <person name="Martin F.M."/>
            <person name="Grigoriev I.V."/>
            <person name="Hibbett D.S."/>
        </authorList>
    </citation>
    <scope>NUCLEOTIDE SEQUENCE [LARGE SCALE GENOMIC DNA]</scope>
    <source>
        <strain evidence="1 2">CBS 109695</strain>
    </source>
</reference>
<dbReference type="Proteomes" id="UP000076532">
    <property type="component" value="Unassembled WGS sequence"/>
</dbReference>
<dbReference type="STRING" id="436010.A0A166HQP3"/>
<dbReference type="OrthoDB" id="9995434at2759"/>
<dbReference type="AlphaFoldDB" id="A0A166HQP3"/>